<name>E3CZ50_9BACT</name>
<dbReference type="OrthoDB" id="9795813at2"/>
<dbReference type="STRING" id="584708.Apau_0389"/>
<feature type="transmembrane region" description="Helical" evidence="1">
    <location>
        <begin position="79"/>
        <end position="95"/>
    </location>
</feature>
<gene>
    <name evidence="2" type="ORF">Apau_0389</name>
</gene>
<dbReference type="EMBL" id="CM001022">
    <property type="protein sequence ID" value="EFQ22823.1"/>
    <property type="molecule type" value="Genomic_DNA"/>
</dbReference>
<evidence type="ECO:0000313" key="2">
    <source>
        <dbReference type="EMBL" id="EFQ22823.1"/>
    </source>
</evidence>
<organism evidence="2 3">
    <name type="scientific">Aminomonas paucivorans DSM 12260</name>
    <dbReference type="NCBI Taxonomy" id="584708"/>
    <lineage>
        <taxon>Bacteria</taxon>
        <taxon>Thermotogati</taxon>
        <taxon>Synergistota</taxon>
        <taxon>Synergistia</taxon>
        <taxon>Synergistales</taxon>
        <taxon>Synergistaceae</taxon>
        <taxon>Aminomonas</taxon>
    </lineage>
</organism>
<dbReference type="eggNOG" id="COG3859">
    <property type="taxonomic scope" value="Bacteria"/>
</dbReference>
<dbReference type="AlphaFoldDB" id="E3CZ50"/>
<reference evidence="2 3" key="1">
    <citation type="journal article" date="2010" name="Stand. Genomic Sci.">
        <title>Non-contiguous finished genome sequence of Aminomonas paucivorans type strain (GLU-3).</title>
        <authorList>
            <person name="Pitluck S."/>
            <person name="Yasawong M."/>
            <person name="Held B."/>
            <person name="Lapidus A."/>
            <person name="Nolan M."/>
            <person name="Copeland A."/>
            <person name="Lucas S."/>
            <person name="Del Rio T.G."/>
            <person name="Tice H."/>
            <person name="Cheng J.F."/>
            <person name="Chertkov O."/>
            <person name="Goodwin L."/>
            <person name="Tapia R."/>
            <person name="Han C."/>
            <person name="Liolios K."/>
            <person name="Ivanova N."/>
            <person name="Mavromatis K."/>
            <person name="Ovchinnikova G."/>
            <person name="Pati A."/>
            <person name="Chen A."/>
            <person name="Palaniappan K."/>
            <person name="Land M."/>
            <person name="Hauser L."/>
            <person name="Chang Y.J."/>
            <person name="Jeffries C.D."/>
            <person name="Pukall R."/>
            <person name="Spring S."/>
            <person name="Rohde M."/>
            <person name="Sikorski J."/>
            <person name="Goker M."/>
            <person name="Woyke T."/>
            <person name="Bristow J."/>
            <person name="Eisen J.A."/>
            <person name="Markowitz V."/>
            <person name="Hugenholtz P."/>
            <person name="Kyrpides N.C."/>
            <person name="Klenk H.P."/>
        </authorList>
    </citation>
    <scope>NUCLEOTIDE SEQUENCE [LARGE SCALE GENOMIC DNA]</scope>
    <source>
        <strain evidence="2 3">DSM 12260</strain>
    </source>
</reference>
<proteinExistence type="predicted"/>
<dbReference type="PaxDb" id="584708-Apau_0389"/>
<dbReference type="GO" id="GO:0005886">
    <property type="term" value="C:plasma membrane"/>
    <property type="evidence" value="ECO:0007669"/>
    <property type="project" value="InterPro"/>
</dbReference>
<protein>
    <submittedName>
        <fullName evidence="2">Proton-coupled thiamine transporter YuaJ</fullName>
    </submittedName>
</protein>
<evidence type="ECO:0000313" key="3">
    <source>
        <dbReference type="Proteomes" id="UP000005096"/>
    </source>
</evidence>
<dbReference type="NCBIfam" id="TIGR02357">
    <property type="entry name" value="ECF_ThiT_YuaJ"/>
    <property type="match status" value="1"/>
</dbReference>
<dbReference type="Pfam" id="PF09515">
    <property type="entry name" value="Thia_YuaJ"/>
    <property type="match status" value="1"/>
</dbReference>
<accession>E3CZ50</accession>
<dbReference type="Proteomes" id="UP000005096">
    <property type="component" value="Chromosome"/>
</dbReference>
<dbReference type="RefSeq" id="WP_006299970.1">
    <property type="nucleotide sequence ID" value="NZ_CM001022.1"/>
</dbReference>
<dbReference type="Gene3D" id="1.10.1760.20">
    <property type="match status" value="1"/>
</dbReference>
<keyword evidence="3" id="KW-1185">Reference proteome</keyword>
<keyword evidence="1" id="KW-0472">Membrane</keyword>
<feature type="transmembrane region" description="Helical" evidence="1">
    <location>
        <begin position="136"/>
        <end position="160"/>
    </location>
</feature>
<dbReference type="HOGENOM" id="CLU_090959_0_0_0"/>
<dbReference type="InterPro" id="IPR012651">
    <property type="entry name" value="Thia_Transptr_ThiT"/>
</dbReference>
<feature type="transmembrane region" description="Helical" evidence="1">
    <location>
        <begin position="107"/>
        <end position="130"/>
    </location>
</feature>
<evidence type="ECO:0000256" key="1">
    <source>
        <dbReference type="SAM" id="Phobius"/>
    </source>
</evidence>
<keyword evidence="1" id="KW-1133">Transmembrane helix</keyword>
<sequence>MSDRTRALTEGAVAAALSLVLSNLKLFALPQGGSVTLEMAPLLAFALLRGPRAGIAAGTLSGLLQLFFGGYVVHPLQALLDYPVAFGAVGLAGIFRGDGLPRQIAGLLLGGGARLLCHVLSGVVFFASFAPQGTNVWLYSLSYNGTFLAPSLILSGAAAIPLARRLAGKVGQAASPR</sequence>
<dbReference type="GO" id="GO:0015234">
    <property type="term" value="F:thiamine transmembrane transporter activity"/>
    <property type="evidence" value="ECO:0007669"/>
    <property type="project" value="InterPro"/>
</dbReference>
<keyword evidence="1" id="KW-0812">Transmembrane</keyword>